<dbReference type="RefSeq" id="WP_013421483.1">
    <property type="nucleotide sequence ID" value="NC_014666.1"/>
</dbReference>
<name>E3J669_PSEI1</name>
<dbReference type="STRING" id="298654.FraEuI1c_0274"/>
<reference evidence="1 2" key="1">
    <citation type="submission" date="2010-10" db="EMBL/GenBank/DDBJ databases">
        <title>Complete sequence of Frankia sp. EuI1c.</title>
        <authorList>
            <consortium name="US DOE Joint Genome Institute"/>
            <person name="Lucas S."/>
            <person name="Copeland A."/>
            <person name="Lapidus A."/>
            <person name="Cheng J.-F."/>
            <person name="Bruce D."/>
            <person name="Goodwin L."/>
            <person name="Pitluck S."/>
            <person name="Chertkov O."/>
            <person name="Detter J.C."/>
            <person name="Han C."/>
            <person name="Tapia R."/>
            <person name="Land M."/>
            <person name="Hauser L."/>
            <person name="Jeffries C."/>
            <person name="Kyrpides N."/>
            <person name="Ivanova N."/>
            <person name="Mikhailova N."/>
            <person name="Beauchemin N."/>
            <person name="Sen A."/>
            <person name="Sur S.A."/>
            <person name="Gtari M."/>
            <person name="Wall L."/>
            <person name="Tisa L."/>
            <person name="Woyke T."/>
        </authorList>
    </citation>
    <scope>NUCLEOTIDE SEQUENCE [LARGE SCALE GENOMIC DNA]</scope>
    <source>
        <strain evidence="2">DSM 45817 / CECT 9037 / EuI1c</strain>
    </source>
</reference>
<evidence type="ECO:0000313" key="1">
    <source>
        <dbReference type="EMBL" id="ADP78360.1"/>
    </source>
</evidence>
<proteinExistence type="predicted"/>
<organism evidence="1 2">
    <name type="scientific">Pseudofrankia inefficax (strain DSM 45817 / CECT 9037 / DDB 130130 / EuI1c)</name>
    <name type="common">Frankia inefficax</name>
    <dbReference type="NCBI Taxonomy" id="298654"/>
    <lineage>
        <taxon>Bacteria</taxon>
        <taxon>Bacillati</taxon>
        <taxon>Actinomycetota</taxon>
        <taxon>Actinomycetes</taxon>
        <taxon>Frankiales</taxon>
        <taxon>Frankiaceae</taxon>
        <taxon>Pseudofrankia</taxon>
    </lineage>
</organism>
<protein>
    <submittedName>
        <fullName evidence="1">Uncharacterized protein</fullName>
    </submittedName>
</protein>
<keyword evidence="2" id="KW-1185">Reference proteome</keyword>
<sequence length="106" mass="11215">MNALCTRPSSAAEAYAKANAALFALLDDPDVERAAGAADAVEQLHELFAQAAPPAPREPYEPYLTWLASLGDVPSLRYRAGAGDVLTVFASLMAELRAARPEAGDR</sequence>
<dbReference type="KEGG" id="fri:FraEuI1c_0274"/>
<dbReference type="EMBL" id="CP002299">
    <property type="protein sequence ID" value="ADP78360.1"/>
    <property type="molecule type" value="Genomic_DNA"/>
</dbReference>
<gene>
    <name evidence="1" type="ordered locus">FraEuI1c_0274</name>
</gene>
<dbReference type="InParanoid" id="E3J669"/>
<evidence type="ECO:0000313" key="2">
    <source>
        <dbReference type="Proteomes" id="UP000002484"/>
    </source>
</evidence>
<accession>E3J669</accession>
<dbReference type="Proteomes" id="UP000002484">
    <property type="component" value="Chromosome"/>
</dbReference>
<dbReference type="AlphaFoldDB" id="E3J669"/>
<dbReference type="HOGENOM" id="CLU_2219268_0_0_11"/>